<keyword evidence="2" id="KW-0255">Endonuclease</keyword>
<evidence type="ECO:0000259" key="1">
    <source>
        <dbReference type="Pfam" id="PF04471"/>
    </source>
</evidence>
<protein>
    <submittedName>
        <fullName evidence="2">Restriction endonuclease</fullName>
        <ecNumber evidence="2">3.1.21.-</ecNumber>
    </submittedName>
</protein>
<proteinExistence type="predicted"/>
<dbReference type="GO" id="GO:0009307">
    <property type="term" value="P:DNA restriction-modification system"/>
    <property type="evidence" value="ECO:0007669"/>
    <property type="project" value="InterPro"/>
</dbReference>
<comment type="caution">
    <text evidence="2">The sequence shown here is derived from an EMBL/GenBank/DDBJ whole genome shotgun (WGS) entry which is preliminary data.</text>
</comment>
<keyword evidence="2" id="KW-0540">Nuclease</keyword>
<evidence type="ECO:0000313" key="2">
    <source>
        <dbReference type="EMBL" id="MEE3717587.1"/>
    </source>
</evidence>
<dbReference type="Pfam" id="PF04471">
    <property type="entry name" value="Mrr_cat"/>
    <property type="match status" value="1"/>
</dbReference>
<keyword evidence="3" id="KW-1185">Reference proteome</keyword>
<dbReference type="EC" id="3.1.21.-" evidence="2"/>
<dbReference type="InterPro" id="IPR007560">
    <property type="entry name" value="Restrct_endonuc_IV_Mrr"/>
</dbReference>
<dbReference type="GO" id="GO:0003677">
    <property type="term" value="F:DNA binding"/>
    <property type="evidence" value="ECO:0007669"/>
    <property type="project" value="InterPro"/>
</dbReference>
<dbReference type="EMBL" id="JAZBJZ010000046">
    <property type="protein sequence ID" value="MEE3717587.1"/>
    <property type="molecule type" value="Genomic_DNA"/>
</dbReference>
<accession>A0AAW9PX32</accession>
<dbReference type="GO" id="GO:0016787">
    <property type="term" value="F:hydrolase activity"/>
    <property type="evidence" value="ECO:0007669"/>
    <property type="project" value="UniProtKB-KW"/>
</dbReference>
<keyword evidence="2" id="KW-0378">Hydrolase</keyword>
<evidence type="ECO:0000313" key="3">
    <source>
        <dbReference type="Proteomes" id="UP001333818"/>
    </source>
</evidence>
<dbReference type="InterPro" id="IPR011335">
    <property type="entry name" value="Restrct_endonuc-II-like"/>
</dbReference>
<organism evidence="2 3">
    <name type="scientific">Tumidithrix elongata BACA0141</name>
    <dbReference type="NCBI Taxonomy" id="2716417"/>
    <lineage>
        <taxon>Bacteria</taxon>
        <taxon>Bacillati</taxon>
        <taxon>Cyanobacteriota</taxon>
        <taxon>Cyanophyceae</taxon>
        <taxon>Pseudanabaenales</taxon>
        <taxon>Pseudanabaenaceae</taxon>
        <taxon>Tumidithrix</taxon>
        <taxon>Tumidithrix elongata</taxon>
    </lineage>
</organism>
<name>A0AAW9PX32_9CYAN</name>
<dbReference type="AlphaFoldDB" id="A0AAW9PX32"/>
<dbReference type="Proteomes" id="UP001333818">
    <property type="component" value="Unassembled WGS sequence"/>
</dbReference>
<feature type="domain" description="Restriction endonuclease type IV Mrr" evidence="1">
    <location>
        <begin position="36"/>
        <end position="148"/>
    </location>
</feature>
<reference evidence="2" key="1">
    <citation type="submission" date="2024-01" db="EMBL/GenBank/DDBJ databases">
        <title>Bank of Algae and Cyanobacteria of the Azores (BACA) strain genomes.</title>
        <authorList>
            <person name="Luz R."/>
            <person name="Cordeiro R."/>
            <person name="Fonseca A."/>
            <person name="Goncalves V."/>
        </authorList>
    </citation>
    <scope>NUCLEOTIDE SEQUENCE</scope>
    <source>
        <strain evidence="2">BACA0141</strain>
    </source>
</reference>
<sequence length="184" mass="21019">MATPAEYEIKIKSLQWDGLRSLWDDIENRNTPDWESGKAFEYLVLRAFQLDGAEVRFPYSVRLFDEEVEQIDGAIHSNGISCLVESKDFSDNTKVNIAPIAKLRNQLLRRPATAVGLVFSRTGFTDPARNLSRFLSPQAILLWDGDEIKYGLENEKICELLALKYRVCIEYGLSDYNIIARNIP</sequence>
<dbReference type="GO" id="GO:0004519">
    <property type="term" value="F:endonuclease activity"/>
    <property type="evidence" value="ECO:0007669"/>
    <property type="project" value="UniProtKB-KW"/>
</dbReference>
<gene>
    <name evidence="2" type="ORF">V2H45_12555</name>
</gene>
<dbReference type="RefSeq" id="WP_330484016.1">
    <property type="nucleotide sequence ID" value="NZ_JAZBJZ010000046.1"/>
</dbReference>
<dbReference type="SUPFAM" id="SSF52980">
    <property type="entry name" value="Restriction endonuclease-like"/>
    <property type="match status" value="1"/>
</dbReference>